<proteinExistence type="predicted"/>
<dbReference type="EMBL" id="JAMQBK010000031">
    <property type="protein sequence ID" value="MCM2371291.1"/>
    <property type="molecule type" value="Genomic_DNA"/>
</dbReference>
<feature type="signal peptide" evidence="1">
    <location>
        <begin position="1"/>
        <end position="31"/>
    </location>
</feature>
<dbReference type="RefSeq" id="WP_250928930.1">
    <property type="nucleotide sequence ID" value="NZ_JAMQBK010000031.1"/>
</dbReference>
<evidence type="ECO:0000313" key="3">
    <source>
        <dbReference type="Proteomes" id="UP001202961"/>
    </source>
</evidence>
<accession>A0ABT0U4L4</accession>
<feature type="chain" id="PRO_5045287234" description="Secreted protein" evidence="1">
    <location>
        <begin position="32"/>
        <end position="265"/>
    </location>
</feature>
<evidence type="ECO:0008006" key="4">
    <source>
        <dbReference type="Google" id="ProtNLM"/>
    </source>
</evidence>
<comment type="caution">
    <text evidence="2">The sequence shown here is derived from an EMBL/GenBank/DDBJ whole genome shotgun (WGS) entry which is preliminary data.</text>
</comment>
<organism evidence="2 3">
    <name type="scientific">Aporhodopirellula aestuarii</name>
    <dbReference type="NCBI Taxonomy" id="2950107"/>
    <lineage>
        <taxon>Bacteria</taxon>
        <taxon>Pseudomonadati</taxon>
        <taxon>Planctomycetota</taxon>
        <taxon>Planctomycetia</taxon>
        <taxon>Pirellulales</taxon>
        <taxon>Pirellulaceae</taxon>
        <taxon>Aporhodopirellula</taxon>
    </lineage>
</organism>
<dbReference type="Proteomes" id="UP001202961">
    <property type="component" value="Unassembled WGS sequence"/>
</dbReference>
<evidence type="ECO:0000313" key="2">
    <source>
        <dbReference type="EMBL" id="MCM2371291.1"/>
    </source>
</evidence>
<gene>
    <name evidence="2" type="ORF">NB063_11805</name>
</gene>
<evidence type="ECO:0000256" key="1">
    <source>
        <dbReference type="SAM" id="SignalP"/>
    </source>
</evidence>
<keyword evidence="3" id="KW-1185">Reference proteome</keyword>
<protein>
    <recommendedName>
        <fullName evidence="4">Secreted protein</fullName>
    </recommendedName>
</protein>
<keyword evidence="1" id="KW-0732">Signal</keyword>
<sequence length="265" mass="30098">MILLQSIYQTRVLAALLIASLCLVAFDNASADDPQSLPAVGPWMAVTHVFQGDEPQPAETHHVVFSNGIYYDFPSDPKQPWTIFDLPRSSVVLLDRERQMRTSVATEDLIRLSARAESEVTDPADRTRFGMDAQPTRVSENEFDVAYAETHYRVTAIRPDSPSVAAEYGRFVDWVCRLNVARPRGVPPFARMKLNAIMTDHHVMPRETVVTLTRHIGVDRTPAKIRLRSTTTIHDQITASINKQIKDTQSMRVLFQEIPWDQYEH</sequence>
<reference evidence="2 3" key="1">
    <citation type="journal article" date="2022" name="Syst. Appl. Microbiol.">
        <title>Rhodopirellula aestuarii sp. nov., a novel member of the genus Rhodopirellula isolated from brackish sediments collected in the Tagus River estuary, Portugal.</title>
        <authorList>
            <person name="Vitorino I.R."/>
            <person name="Klimek D."/>
            <person name="Calusinska M."/>
            <person name="Lobo-da-Cunha A."/>
            <person name="Vasconcelos V."/>
            <person name="Lage O.M."/>
        </authorList>
    </citation>
    <scope>NUCLEOTIDE SEQUENCE [LARGE SCALE GENOMIC DNA]</scope>
    <source>
        <strain evidence="2 3">ICT_H3.1</strain>
    </source>
</reference>
<name>A0ABT0U4L4_9BACT</name>